<feature type="domain" description="RecX first three-helical" evidence="10">
    <location>
        <begin position="70"/>
        <end position="108"/>
    </location>
</feature>
<dbReference type="PANTHER" id="PTHR33602">
    <property type="entry name" value="REGULATORY PROTEIN RECX FAMILY PROTEIN"/>
    <property type="match status" value="1"/>
</dbReference>
<dbReference type="Proteomes" id="UP001565283">
    <property type="component" value="Unassembled WGS sequence"/>
</dbReference>
<evidence type="ECO:0000313" key="11">
    <source>
        <dbReference type="EMBL" id="MEY8442971.1"/>
    </source>
</evidence>
<evidence type="ECO:0000256" key="5">
    <source>
        <dbReference type="ARBA" id="ARBA00022490"/>
    </source>
</evidence>
<comment type="function">
    <text evidence="1 6">Modulates RecA activity.</text>
</comment>
<gene>
    <name evidence="6 11" type="primary">recX</name>
    <name evidence="11" type="ORF">AALA52_01665</name>
</gene>
<dbReference type="RefSeq" id="WP_369947791.1">
    <property type="nucleotide sequence ID" value="NZ_JBCLSH010000003.1"/>
</dbReference>
<protein>
    <recommendedName>
        <fullName evidence="4 6">Regulatory protein RecX</fullName>
    </recommendedName>
</protein>
<feature type="domain" description="RecX second three-helical" evidence="8">
    <location>
        <begin position="115"/>
        <end position="156"/>
    </location>
</feature>
<dbReference type="Gene3D" id="1.10.10.10">
    <property type="entry name" value="Winged helix-like DNA-binding domain superfamily/Winged helix DNA-binding domain"/>
    <property type="match status" value="4"/>
</dbReference>
<evidence type="ECO:0000313" key="12">
    <source>
        <dbReference type="Proteomes" id="UP001565283"/>
    </source>
</evidence>
<keyword evidence="7" id="KW-0175">Coiled coil</keyword>
<evidence type="ECO:0000256" key="7">
    <source>
        <dbReference type="SAM" id="Coils"/>
    </source>
</evidence>
<reference evidence="11 12" key="1">
    <citation type="submission" date="2024-03" db="EMBL/GenBank/DDBJ databases">
        <title>Mouse gut bacterial collection (mGBC) of GemPharmatech.</title>
        <authorList>
            <person name="He Y."/>
            <person name="Dong L."/>
            <person name="Wu D."/>
            <person name="Gao X."/>
            <person name="Lin Z."/>
        </authorList>
    </citation>
    <scope>NUCLEOTIDE SEQUENCE [LARGE SCALE GENOMIC DNA]</scope>
    <source>
        <strain evidence="11 12">61-15</strain>
    </source>
</reference>
<evidence type="ECO:0000256" key="4">
    <source>
        <dbReference type="ARBA" id="ARBA00018111"/>
    </source>
</evidence>
<proteinExistence type="inferred from homology"/>
<evidence type="ECO:0000256" key="2">
    <source>
        <dbReference type="ARBA" id="ARBA00004496"/>
    </source>
</evidence>
<accession>A0ABV4D088</accession>
<dbReference type="NCBIfam" id="NF010733">
    <property type="entry name" value="PRK14135.1"/>
    <property type="match status" value="1"/>
</dbReference>
<feature type="domain" description="RecX third three-helical" evidence="9">
    <location>
        <begin position="164"/>
        <end position="206"/>
    </location>
</feature>
<evidence type="ECO:0000259" key="10">
    <source>
        <dbReference type="Pfam" id="PF21982"/>
    </source>
</evidence>
<dbReference type="InterPro" id="IPR053926">
    <property type="entry name" value="RecX_HTH_1st"/>
</dbReference>
<dbReference type="Pfam" id="PF02631">
    <property type="entry name" value="RecX_HTH2"/>
    <property type="match status" value="1"/>
</dbReference>
<evidence type="ECO:0000256" key="3">
    <source>
        <dbReference type="ARBA" id="ARBA00009695"/>
    </source>
</evidence>
<evidence type="ECO:0000259" key="8">
    <source>
        <dbReference type="Pfam" id="PF02631"/>
    </source>
</evidence>
<dbReference type="PANTHER" id="PTHR33602:SF1">
    <property type="entry name" value="REGULATORY PROTEIN RECX FAMILY PROTEIN"/>
    <property type="match status" value="1"/>
</dbReference>
<keyword evidence="12" id="KW-1185">Reference proteome</keyword>
<dbReference type="EMBL" id="JBCLSH010000003">
    <property type="protein sequence ID" value="MEY8442971.1"/>
    <property type="molecule type" value="Genomic_DNA"/>
</dbReference>
<name>A0ABV4D088_9LACT</name>
<evidence type="ECO:0000256" key="6">
    <source>
        <dbReference type="HAMAP-Rule" id="MF_01114"/>
    </source>
</evidence>
<dbReference type="Pfam" id="PF21981">
    <property type="entry name" value="RecX_HTH3"/>
    <property type="match status" value="2"/>
</dbReference>
<comment type="caution">
    <text evidence="11">The sequence shown here is derived from an EMBL/GenBank/DDBJ whole genome shotgun (WGS) entry which is preliminary data.</text>
</comment>
<keyword evidence="5 6" id="KW-0963">Cytoplasm</keyword>
<comment type="subcellular location">
    <subcellularLocation>
        <location evidence="2 6">Cytoplasm</location>
    </subcellularLocation>
</comment>
<feature type="domain" description="RecX third three-helical" evidence="9">
    <location>
        <begin position="221"/>
        <end position="269"/>
    </location>
</feature>
<dbReference type="InterPro" id="IPR036388">
    <property type="entry name" value="WH-like_DNA-bd_sf"/>
</dbReference>
<evidence type="ECO:0000256" key="1">
    <source>
        <dbReference type="ARBA" id="ARBA00003529"/>
    </source>
</evidence>
<dbReference type="InterPro" id="IPR053925">
    <property type="entry name" value="RecX_HTH_3rd"/>
</dbReference>
<organism evidence="11 12">
    <name type="scientific">Lactococcus ileimucosae</name>
    <dbReference type="NCBI Taxonomy" id="2941329"/>
    <lineage>
        <taxon>Bacteria</taxon>
        <taxon>Bacillati</taxon>
        <taxon>Bacillota</taxon>
        <taxon>Bacilli</taxon>
        <taxon>Lactobacillales</taxon>
        <taxon>Streptococcaceae</taxon>
        <taxon>Lactococcus</taxon>
    </lineage>
</organism>
<dbReference type="HAMAP" id="MF_01114">
    <property type="entry name" value="RecX"/>
    <property type="match status" value="1"/>
</dbReference>
<sequence>MIKIKEITKLKKLYKVTFTEPLTYKDWDEEQDKIYVCEDTVVKFMLTRDKALTEGEFEQLLSFDHFAQGKALALYFISFKPRTSSEVKKYLFEHHVQSSQIEAIIDYLGKNNLINDRAYIESYIRGKIRAANAGPYQIMQKLRMKGLESQLIEQLLTQVFDEEKQIDVAVKLAEKIVHQKASRLTLQQLKQKVTQTLTTKGFSYNVSAIALETLELEADEENELELLYNELEKTARKYSRRYEGYELKQRITQALARKGFDFGSISSAIREYDFEEE</sequence>
<evidence type="ECO:0000259" key="9">
    <source>
        <dbReference type="Pfam" id="PF21981"/>
    </source>
</evidence>
<comment type="similarity">
    <text evidence="3 6">Belongs to the RecX family.</text>
</comment>
<dbReference type="InterPro" id="IPR053924">
    <property type="entry name" value="RecX_HTH_2nd"/>
</dbReference>
<dbReference type="InterPro" id="IPR003783">
    <property type="entry name" value="Regulatory_RecX"/>
</dbReference>
<dbReference type="Pfam" id="PF21982">
    <property type="entry name" value="RecX_HTH1"/>
    <property type="match status" value="1"/>
</dbReference>
<feature type="coiled-coil region" evidence="7">
    <location>
        <begin position="214"/>
        <end position="248"/>
    </location>
</feature>